<organism evidence="2 3">
    <name type="scientific">Rhodopirellula sallentina SM41</name>
    <dbReference type="NCBI Taxonomy" id="1263870"/>
    <lineage>
        <taxon>Bacteria</taxon>
        <taxon>Pseudomonadati</taxon>
        <taxon>Planctomycetota</taxon>
        <taxon>Planctomycetia</taxon>
        <taxon>Pirellulales</taxon>
        <taxon>Pirellulaceae</taxon>
        <taxon>Rhodopirellula</taxon>
    </lineage>
</organism>
<evidence type="ECO:0000313" key="3">
    <source>
        <dbReference type="Proteomes" id="UP000011885"/>
    </source>
</evidence>
<comment type="caution">
    <text evidence="2">The sequence shown here is derived from an EMBL/GenBank/DDBJ whole genome shotgun (WGS) entry which is preliminary data.</text>
</comment>
<dbReference type="Pfam" id="PF22294">
    <property type="entry name" value="DUF6966"/>
    <property type="match status" value="1"/>
</dbReference>
<dbReference type="PATRIC" id="fig|1263870.3.peg.5281"/>
<feature type="domain" description="DUF6966" evidence="1">
    <location>
        <begin position="27"/>
        <end position="85"/>
    </location>
</feature>
<dbReference type="AlphaFoldDB" id="M5U6R3"/>
<reference evidence="2 3" key="1">
    <citation type="journal article" date="2013" name="Mar. Genomics">
        <title>Expression of sulfatases in Rhodopirellula baltica and the diversity of sulfatases in the genus Rhodopirellula.</title>
        <authorList>
            <person name="Wegner C.E."/>
            <person name="Richter-Heitmann T."/>
            <person name="Klindworth A."/>
            <person name="Klockow C."/>
            <person name="Richter M."/>
            <person name="Achstetter T."/>
            <person name="Glockner F.O."/>
            <person name="Harder J."/>
        </authorList>
    </citation>
    <scope>NUCLEOTIDE SEQUENCE [LARGE SCALE GENOMIC DNA]</scope>
    <source>
        <strain evidence="2 3">SM41</strain>
    </source>
</reference>
<name>M5U6R3_9BACT</name>
<proteinExistence type="predicted"/>
<dbReference type="InterPro" id="IPR054239">
    <property type="entry name" value="DUF6966"/>
</dbReference>
<dbReference type="OrthoDB" id="1449298at2"/>
<dbReference type="EMBL" id="ANOH01000344">
    <property type="protein sequence ID" value="EMI53566.1"/>
    <property type="molecule type" value="Genomic_DNA"/>
</dbReference>
<sequence length="109" mass="11820">MNPEHRAAQLQTLIERLRRLVPILTADADCVWARHFANCLHRAETFADGFTQDDLNGLSSSVMSVYGGMGSFNDYVAYGAGGRPVDGFAGLCGDVYDAALNLRVIEAQP</sequence>
<dbReference type="Proteomes" id="UP000011885">
    <property type="component" value="Unassembled WGS sequence"/>
</dbReference>
<accession>M5U6R3</accession>
<gene>
    <name evidence="2" type="ORF">RSSM_04995</name>
</gene>
<evidence type="ECO:0000259" key="1">
    <source>
        <dbReference type="Pfam" id="PF22294"/>
    </source>
</evidence>
<evidence type="ECO:0000313" key="2">
    <source>
        <dbReference type="EMBL" id="EMI53566.1"/>
    </source>
</evidence>
<protein>
    <recommendedName>
        <fullName evidence="1">DUF6966 domain-containing protein</fullName>
    </recommendedName>
</protein>
<keyword evidence="3" id="KW-1185">Reference proteome</keyword>